<dbReference type="EMBL" id="JBHUFV010000043">
    <property type="protein sequence ID" value="MFD1935427.1"/>
    <property type="molecule type" value="Genomic_DNA"/>
</dbReference>
<dbReference type="RefSeq" id="WP_379575545.1">
    <property type="nucleotide sequence ID" value="NZ_JBHUFV010000043.1"/>
</dbReference>
<evidence type="ECO:0000256" key="1">
    <source>
        <dbReference type="SAM" id="MobiDB-lite"/>
    </source>
</evidence>
<accession>A0ABW4T399</accession>
<evidence type="ECO:0000313" key="2">
    <source>
        <dbReference type="EMBL" id="MFD1935427.1"/>
    </source>
</evidence>
<sequence>MKVRFNSAMERADRPPTGSVWSVVKHEYSATDITVLEFDAAVREWPGMYFGVGLDDPRLPIMLLSAAARHALHPATSVAEEHSLTSVIEILGGLRFRVTINQQHTWPDSPPLGYYDSLIGPEWWLLAAIATLCETTTVEMWCDRRGFSQGLAGLRPRAAVQRFDPPTGSGTRITFALDAQGLPPGAAFPADLGGLDVHGPYCAAADGPGTVVIRDHRNDPDISTSSSGAFPTDRHGR</sequence>
<gene>
    <name evidence="2" type="ORF">ACFSKW_28520</name>
</gene>
<name>A0ABW4T399_9ACTN</name>
<protein>
    <recommendedName>
        <fullName evidence="4">DUF4262 domain-containing protein</fullName>
    </recommendedName>
</protein>
<evidence type="ECO:0000313" key="3">
    <source>
        <dbReference type="Proteomes" id="UP001597368"/>
    </source>
</evidence>
<feature type="region of interest" description="Disordered" evidence="1">
    <location>
        <begin position="214"/>
        <end position="237"/>
    </location>
</feature>
<dbReference type="Proteomes" id="UP001597368">
    <property type="component" value="Unassembled WGS sequence"/>
</dbReference>
<reference evidence="3" key="1">
    <citation type="journal article" date="2019" name="Int. J. Syst. Evol. Microbiol.">
        <title>The Global Catalogue of Microorganisms (GCM) 10K type strain sequencing project: providing services to taxonomists for standard genome sequencing and annotation.</title>
        <authorList>
            <consortium name="The Broad Institute Genomics Platform"/>
            <consortium name="The Broad Institute Genome Sequencing Center for Infectious Disease"/>
            <person name="Wu L."/>
            <person name="Ma J."/>
        </authorList>
    </citation>
    <scope>NUCLEOTIDE SEQUENCE [LARGE SCALE GENOMIC DNA]</scope>
    <source>
        <strain evidence="3">ICMP 6774ER</strain>
    </source>
</reference>
<evidence type="ECO:0008006" key="4">
    <source>
        <dbReference type="Google" id="ProtNLM"/>
    </source>
</evidence>
<proteinExistence type="predicted"/>
<organism evidence="2 3">
    <name type="scientific">Nonomuraea mangrovi</name>
    <dbReference type="NCBI Taxonomy" id="2316207"/>
    <lineage>
        <taxon>Bacteria</taxon>
        <taxon>Bacillati</taxon>
        <taxon>Actinomycetota</taxon>
        <taxon>Actinomycetes</taxon>
        <taxon>Streptosporangiales</taxon>
        <taxon>Streptosporangiaceae</taxon>
        <taxon>Nonomuraea</taxon>
    </lineage>
</organism>
<keyword evidence="3" id="KW-1185">Reference proteome</keyword>
<comment type="caution">
    <text evidence="2">The sequence shown here is derived from an EMBL/GenBank/DDBJ whole genome shotgun (WGS) entry which is preliminary data.</text>
</comment>